<dbReference type="Proteomes" id="UP000463470">
    <property type="component" value="Unassembled WGS sequence"/>
</dbReference>
<keyword evidence="2" id="KW-1185">Reference proteome</keyword>
<reference evidence="1 2" key="1">
    <citation type="submission" date="2020-01" db="EMBL/GenBank/DDBJ databases">
        <title>Whole-genome sequence of Heliobacterium undosum DSM 13378.</title>
        <authorList>
            <person name="Kyndt J.A."/>
            <person name="Meyer T.E."/>
        </authorList>
    </citation>
    <scope>NUCLEOTIDE SEQUENCE [LARGE SCALE GENOMIC DNA]</scope>
    <source>
        <strain evidence="1 2">DSM 13378</strain>
    </source>
</reference>
<dbReference type="AlphaFoldDB" id="A0A845L288"/>
<name>A0A845L288_9FIRM</name>
<dbReference type="RefSeq" id="WP_161256135.1">
    <property type="nucleotide sequence ID" value="NZ_WXEY01000004.1"/>
</dbReference>
<gene>
    <name evidence="1" type="ORF">GTO91_05590</name>
</gene>
<evidence type="ECO:0000313" key="1">
    <source>
        <dbReference type="EMBL" id="MZP29179.1"/>
    </source>
</evidence>
<dbReference type="OrthoDB" id="5518337at2"/>
<organism evidence="1 2">
    <name type="scientific">Heliomicrobium undosum</name>
    <dbReference type="NCBI Taxonomy" id="121734"/>
    <lineage>
        <taxon>Bacteria</taxon>
        <taxon>Bacillati</taxon>
        <taxon>Bacillota</taxon>
        <taxon>Clostridia</taxon>
        <taxon>Eubacteriales</taxon>
        <taxon>Heliobacteriaceae</taxon>
        <taxon>Heliomicrobium</taxon>
    </lineage>
</organism>
<protein>
    <submittedName>
        <fullName evidence="1">Uncharacterized protein</fullName>
    </submittedName>
</protein>
<dbReference type="EMBL" id="WXEY01000004">
    <property type="protein sequence ID" value="MZP29179.1"/>
    <property type="molecule type" value="Genomic_DNA"/>
</dbReference>
<accession>A0A845L288</accession>
<proteinExistence type="predicted"/>
<evidence type="ECO:0000313" key="2">
    <source>
        <dbReference type="Proteomes" id="UP000463470"/>
    </source>
</evidence>
<comment type="caution">
    <text evidence="1">The sequence shown here is derived from an EMBL/GenBank/DDBJ whole genome shotgun (WGS) entry which is preliminary data.</text>
</comment>
<sequence length="167" mass="19493">MDLIDIRGEINQHVRLLINNANFRLGRCGDSRIRFTSDNMTLADSKGGALLINSRRLFVFECELRQDAYTLQLLISRGEKHNRERALKVYYDHRNTVELAWVYGIASNAVDRHNTRIYKIKLLEDSELQTNDYGERVNRAKGLVGERFNHFIQKDVPELERLFGVLQ</sequence>